<dbReference type="EMBL" id="JAVDRP010000022">
    <property type="protein sequence ID" value="MDR6412696.1"/>
    <property type="molecule type" value="Genomic_DNA"/>
</dbReference>
<dbReference type="InterPro" id="IPR007460">
    <property type="entry name" value="BrnT_toxin"/>
</dbReference>
<dbReference type="Pfam" id="PF04365">
    <property type="entry name" value="BrnT_toxin"/>
    <property type="match status" value="1"/>
</dbReference>
<accession>A0ABU1M109</accession>
<organism evidence="1 2">
    <name type="scientific">Paraburkholderia terricola</name>
    <dbReference type="NCBI Taxonomy" id="169427"/>
    <lineage>
        <taxon>Bacteria</taxon>
        <taxon>Pseudomonadati</taxon>
        <taxon>Pseudomonadota</taxon>
        <taxon>Betaproteobacteria</taxon>
        <taxon>Burkholderiales</taxon>
        <taxon>Burkholderiaceae</taxon>
        <taxon>Paraburkholderia</taxon>
    </lineage>
</organism>
<dbReference type="InterPro" id="IPR038573">
    <property type="entry name" value="BrnT_sf"/>
</dbReference>
<dbReference type="RefSeq" id="WP_310126902.1">
    <property type="nucleotide sequence ID" value="NZ_JAVDQV010000025.1"/>
</dbReference>
<keyword evidence="2" id="KW-1185">Reference proteome</keyword>
<protein>
    <submittedName>
        <fullName evidence="1">Uncharacterized DUF497 family protein</fullName>
    </submittedName>
</protein>
<evidence type="ECO:0000313" key="1">
    <source>
        <dbReference type="EMBL" id="MDR6412696.1"/>
    </source>
</evidence>
<reference evidence="1 2" key="1">
    <citation type="submission" date="2023-07" db="EMBL/GenBank/DDBJ databases">
        <title>Sorghum-associated microbial communities from plants grown in Nebraska, USA.</title>
        <authorList>
            <person name="Schachtman D."/>
        </authorList>
    </citation>
    <scope>NUCLEOTIDE SEQUENCE [LARGE SCALE GENOMIC DNA]</scope>
    <source>
        <strain evidence="1 2">DS1316</strain>
    </source>
</reference>
<comment type="caution">
    <text evidence="1">The sequence shown here is derived from an EMBL/GenBank/DDBJ whole genome shotgun (WGS) entry which is preliminary data.</text>
</comment>
<name>A0ABU1M109_9BURK</name>
<evidence type="ECO:0000313" key="2">
    <source>
        <dbReference type="Proteomes" id="UP001264340"/>
    </source>
</evidence>
<gene>
    <name evidence="1" type="ORF">J2804_006132</name>
</gene>
<sequence length="117" mass="13746">MYKRQYGCRVRVEWDEAKNQINIRKHGIDFRDAINVFNHPVLTALDQRNDYGEDRWIALGWMAAIVGVVVYVERDMDVVRIISARKATRHEVTRYKRSALALTGHLRQSPKNEHGRK</sequence>
<proteinExistence type="predicted"/>
<dbReference type="Gene3D" id="3.10.450.530">
    <property type="entry name" value="Ribonuclease toxin, BrnT, of type II toxin-antitoxin system"/>
    <property type="match status" value="1"/>
</dbReference>
<dbReference type="Proteomes" id="UP001264340">
    <property type="component" value="Unassembled WGS sequence"/>
</dbReference>